<reference evidence="2" key="1">
    <citation type="journal article" date="2020" name="Stud. Mycol.">
        <title>101 Dothideomycetes genomes: a test case for predicting lifestyles and emergence of pathogens.</title>
        <authorList>
            <person name="Haridas S."/>
            <person name="Albert R."/>
            <person name="Binder M."/>
            <person name="Bloem J."/>
            <person name="Labutti K."/>
            <person name="Salamov A."/>
            <person name="Andreopoulos B."/>
            <person name="Baker S."/>
            <person name="Barry K."/>
            <person name="Bills G."/>
            <person name="Bluhm B."/>
            <person name="Cannon C."/>
            <person name="Castanera R."/>
            <person name="Culley D."/>
            <person name="Daum C."/>
            <person name="Ezra D."/>
            <person name="Gonzalez J."/>
            <person name="Henrissat B."/>
            <person name="Kuo A."/>
            <person name="Liang C."/>
            <person name="Lipzen A."/>
            <person name="Lutzoni F."/>
            <person name="Magnuson J."/>
            <person name="Mondo S."/>
            <person name="Nolan M."/>
            <person name="Ohm R."/>
            <person name="Pangilinan J."/>
            <person name="Park H.-J."/>
            <person name="Ramirez L."/>
            <person name="Alfaro M."/>
            <person name="Sun H."/>
            <person name="Tritt A."/>
            <person name="Yoshinaga Y."/>
            <person name="Zwiers L.-H."/>
            <person name="Turgeon B."/>
            <person name="Goodwin S."/>
            <person name="Spatafora J."/>
            <person name="Crous P."/>
            <person name="Grigoriev I."/>
        </authorList>
    </citation>
    <scope>NUCLEOTIDE SEQUENCE</scope>
    <source>
        <strain evidence="2">ATCC 16933</strain>
    </source>
</reference>
<organism evidence="2 3">
    <name type="scientific">Lineolata rhizophorae</name>
    <dbReference type="NCBI Taxonomy" id="578093"/>
    <lineage>
        <taxon>Eukaryota</taxon>
        <taxon>Fungi</taxon>
        <taxon>Dikarya</taxon>
        <taxon>Ascomycota</taxon>
        <taxon>Pezizomycotina</taxon>
        <taxon>Dothideomycetes</taxon>
        <taxon>Dothideomycetes incertae sedis</taxon>
        <taxon>Lineolatales</taxon>
        <taxon>Lineolataceae</taxon>
        <taxon>Lineolata</taxon>
    </lineage>
</organism>
<feature type="region of interest" description="Disordered" evidence="1">
    <location>
        <begin position="172"/>
        <end position="191"/>
    </location>
</feature>
<evidence type="ECO:0000313" key="3">
    <source>
        <dbReference type="Proteomes" id="UP000799766"/>
    </source>
</evidence>
<dbReference type="EMBL" id="MU001685">
    <property type="protein sequence ID" value="KAF2455893.1"/>
    <property type="molecule type" value="Genomic_DNA"/>
</dbReference>
<evidence type="ECO:0000313" key="2">
    <source>
        <dbReference type="EMBL" id="KAF2455893.1"/>
    </source>
</evidence>
<evidence type="ECO:0008006" key="4">
    <source>
        <dbReference type="Google" id="ProtNLM"/>
    </source>
</evidence>
<sequence length="251" mass="27672">MDGPLAGTTTDAMHTKPIHSLTHHPMDLRRRPPPQPYRRATTPSGENLQARSFHFYWFLHCASHRIADARCSFPAAVTMPPSSSSASLGERACLTRILFSRHRRALIHTHLLSAARLPPLLRALRSALAPGNAFAPPRAAPPEPEQAALRRRAAERIVEALPPHVVRLIKPTPRAASRPGSSRGKVHYDGSDEKAVREAAVNEVHEVLGVLADQYLNRHVVFGIVELLVVRLMPEMAERGVEALMAERLGT</sequence>
<keyword evidence="3" id="KW-1185">Reference proteome</keyword>
<dbReference type="Proteomes" id="UP000799766">
    <property type="component" value="Unassembled WGS sequence"/>
</dbReference>
<feature type="region of interest" description="Disordered" evidence="1">
    <location>
        <begin position="1"/>
        <end position="44"/>
    </location>
</feature>
<dbReference type="OrthoDB" id="5582218at2759"/>
<evidence type="ECO:0000256" key="1">
    <source>
        <dbReference type="SAM" id="MobiDB-lite"/>
    </source>
</evidence>
<name>A0A6A6NXA7_9PEZI</name>
<protein>
    <recommendedName>
        <fullName evidence="4">PXA domain-containing protein</fullName>
    </recommendedName>
</protein>
<accession>A0A6A6NXA7</accession>
<dbReference type="AlphaFoldDB" id="A0A6A6NXA7"/>
<gene>
    <name evidence="2" type="ORF">BDY21DRAFT_422699</name>
</gene>
<proteinExistence type="predicted"/>